<keyword evidence="1" id="KW-1133">Transmembrane helix</keyword>
<keyword evidence="1" id="KW-0472">Membrane</keyword>
<gene>
    <name evidence="2" type="ORF">NQ317_002641</name>
</gene>
<organism evidence="2 3">
    <name type="scientific">Molorchus minor</name>
    <dbReference type="NCBI Taxonomy" id="1323400"/>
    <lineage>
        <taxon>Eukaryota</taxon>
        <taxon>Metazoa</taxon>
        <taxon>Ecdysozoa</taxon>
        <taxon>Arthropoda</taxon>
        <taxon>Hexapoda</taxon>
        <taxon>Insecta</taxon>
        <taxon>Pterygota</taxon>
        <taxon>Neoptera</taxon>
        <taxon>Endopterygota</taxon>
        <taxon>Coleoptera</taxon>
        <taxon>Polyphaga</taxon>
        <taxon>Cucujiformia</taxon>
        <taxon>Chrysomeloidea</taxon>
        <taxon>Cerambycidae</taxon>
        <taxon>Lamiinae</taxon>
        <taxon>Monochamini</taxon>
        <taxon>Molorchus</taxon>
    </lineage>
</organism>
<evidence type="ECO:0000313" key="2">
    <source>
        <dbReference type="EMBL" id="KAJ8968656.1"/>
    </source>
</evidence>
<accession>A0ABQ9IY78</accession>
<keyword evidence="1" id="KW-0812">Transmembrane</keyword>
<protein>
    <submittedName>
        <fullName evidence="2">Uncharacterized protein</fullName>
    </submittedName>
</protein>
<comment type="caution">
    <text evidence="2">The sequence shown here is derived from an EMBL/GenBank/DDBJ whole genome shotgun (WGS) entry which is preliminary data.</text>
</comment>
<sequence length="79" mass="8971">MESLFSMSSTVILIAHNMCMLTYFSANIKRNAMITMYHSDHGIREIFNEFYKNGVCKPLNSYLCLRTISAVTQVLGGKN</sequence>
<feature type="transmembrane region" description="Helical" evidence="1">
    <location>
        <begin position="6"/>
        <end position="26"/>
    </location>
</feature>
<proteinExistence type="predicted"/>
<reference evidence="2" key="1">
    <citation type="journal article" date="2023" name="Insect Mol. Biol.">
        <title>Genome sequencing provides insights into the evolution of gene families encoding plant cell wall-degrading enzymes in longhorned beetles.</title>
        <authorList>
            <person name="Shin N.R."/>
            <person name="Okamura Y."/>
            <person name="Kirsch R."/>
            <person name="Pauchet Y."/>
        </authorList>
    </citation>
    <scope>NUCLEOTIDE SEQUENCE</scope>
    <source>
        <strain evidence="2">MMC_N1</strain>
    </source>
</reference>
<evidence type="ECO:0000313" key="3">
    <source>
        <dbReference type="Proteomes" id="UP001162164"/>
    </source>
</evidence>
<keyword evidence="3" id="KW-1185">Reference proteome</keyword>
<dbReference type="EMBL" id="JAPWTJ010001949">
    <property type="protein sequence ID" value="KAJ8968656.1"/>
    <property type="molecule type" value="Genomic_DNA"/>
</dbReference>
<dbReference type="Proteomes" id="UP001162164">
    <property type="component" value="Unassembled WGS sequence"/>
</dbReference>
<evidence type="ECO:0000256" key="1">
    <source>
        <dbReference type="SAM" id="Phobius"/>
    </source>
</evidence>
<name>A0ABQ9IY78_9CUCU</name>